<organism evidence="1 2">
    <name type="scientific">Bacillus solimangrovi</name>
    <dbReference type="NCBI Taxonomy" id="1305675"/>
    <lineage>
        <taxon>Bacteria</taxon>
        <taxon>Bacillati</taxon>
        <taxon>Bacillota</taxon>
        <taxon>Bacilli</taxon>
        <taxon>Bacillales</taxon>
        <taxon>Bacillaceae</taxon>
        <taxon>Bacillus</taxon>
    </lineage>
</organism>
<dbReference type="InterPro" id="IPR034756">
    <property type="entry name" value="T2SSM_b"/>
</dbReference>
<evidence type="ECO:0000313" key="1">
    <source>
        <dbReference type="EMBL" id="OEH91459.1"/>
    </source>
</evidence>
<keyword evidence="2" id="KW-1185">Reference proteome</keyword>
<dbReference type="STRING" id="1305675.BFG57_04915"/>
<protein>
    <recommendedName>
        <fullName evidence="3">Pilus assembly protein PilO</fullName>
    </recommendedName>
</protein>
<dbReference type="AlphaFoldDB" id="A0A1E5LBU7"/>
<name>A0A1E5LBU7_9BACI</name>
<reference evidence="1 2" key="1">
    <citation type="submission" date="2016-08" db="EMBL/GenBank/DDBJ databases">
        <title>Genome of Bacillus solimangrovi GH2-4.</title>
        <authorList>
            <person name="Lim S."/>
            <person name="Kim B.-C."/>
        </authorList>
    </citation>
    <scope>NUCLEOTIDE SEQUENCE [LARGE SCALE GENOMIC DNA]</scope>
    <source>
        <strain evidence="1 2">GH2-4</strain>
    </source>
</reference>
<dbReference type="InterPro" id="IPR014717">
    <property type="entry name" value="Transl_elong_EF1B/ribsomal_bS6"/>
</dbReference>
<dbReference type="Proteomes" id="UP000095209">
    <property type="component" value="Unassembled WGS sequence"/>
</dbReference>
<dbReference type="Pfam" id="PF10741">
    <property type="entry name" value="T2SSM_b"/>
    <property type="match status" value="1"/>
</dbReference>
<evidence type="ECO:0008006" key="3">
    <source>
        <dbReference type="Google" id="ProtNLM"/>
    </source>
</evidence>
<evidence type="ECO:0000313" key="2">
    <source>
        <dbReference type="Proteomes" id="UP000095209"/>
    </source>
</evidence>
<dbReference type="Gene3D" id="3.30.70.60">
    <property type="match status" value="1"/>
</dbReference>
<dbReference type="OrthoDB" id="2427034at2"/>
<accession>A0A1E5LBU7</accession>
<comment type="caution">
    <text evidence="1">The sequence shown here is derived from an EMBL/GenBank/DDBJ whole genome shotgun (WGS) entry which is preliminary data.</text>
</comment>
<gene>
    <name evidence="1" type="ORF">BFG57_04915</name>
</gene>
<dbReference type="EMBL" id="MJEH01000061">
    <property type="protein sequence ID" value="OEH91459.1"/>
    <property type="molecule type" value="Genomic_DNA"/>
</dbReference>
<dbReference type="RefSeq" id="WP_069718467.1">
    <property type="nucleotide sequence ID" value="NZ_MJEH01000061.1"/>
</dbReference>
<sequence>MTLQMSRKQAIMLLLSILIIVSSYVTAYFVFLRPLEQDLAFTEEQIIAQQKLLEVLYEKVEETQNNELYDTTELQRKLPISPMVEQYIHLLEMAEVMSGSFISNISFSEQDVQWSEAESIDEDQTEVNAVQNGMKRLIISLSIDGENYESLQSFLKTVESFTRITKIDQLSFSGSNERVDLDSKENRLSYTLTLSAFYYPELNDLIEDEPTIDAESPSYKDNPLFN</sequence>
<proteinExistence type="predicted"/>